<name>A0A150SSA6_SORCE</name>
<dbReference type="AlphaFoldDB" id="A0A150SSA6"/>
<evidence type="ECO:0000313" key="1">
    <source>
        <dbReference type="EMBL" id="KYF95384.1"/>
    </source>
</evidence>
<evidence type="ECO:0000313" key="2">
    <source>
        <dbReference type="Proteomes" id="UP000075635"/>
    </source>
</evidence>
<reference evidence="1 2" key="1">
    <citation type="submission" date="2014-02" db="EMBL/GenBank/DDBJ databases">
        <title>The small core and large imbalanced accessory genome model reveals a collaborative survival strategy of Sorangium cellulosum strains in nature.</title>
        <authorList>
            <person name="Han K."/>
            <person name="Peng R."/>
            <person name="Blom J."/>
            <person name="Li Y.-Z."/>
        </authorList>
    </citation>
    <scope>NUCLEOTIDE SEQUENCE [LARGE SCALE GENOMIC DNA]</scope>
    <source>
        <strain evidence="1 2">So0011-07</strain>
    </source>
</reference>
<organism evidence="1 2">
    <name type="scientific">Sorangium cellulosum</name>
    <name type="common">Polyangium cellulosum</name>
    <dbReference type="NCBI Taxonomy" id="56"/>
    <lineage>
        <taxon>Bacteria</taxon>
        <taxon>Pseudomonadati</taxon>
        <taxon>Myxococcota</taxon>
        <taxon>Polyangia</taxon>
        <taxon>Polyangiales</taxon>
        <taxon>Polyangiaceae</taxon>
        <taxon>Sorangium</taxon>
    </lineage>
</organism>
<dbReference type="Gene3D" id="2.60.120.380">
    <property type="match status" value="1"/>
</dbReference>
<sequence>VQLSAEWSGGADLDLALIDAQGRRLSWMGSTLGSVGVRSRDATSTRAESLALRGLPKGSYIVEIARASTGDGPSPSAAPGAPEVLRGELTLRLAGETRKVPFTLDGARRELGTVRVFFTSRLVPADDVPWR</sequence>
<accession>A0A150SSA6</accession>
<feature type="non-terminal residue" evidence="1">
    <location>
        <position position="1"/>
    </location>
</feature>
<comment type="caution">
    <text evidence="1">The sequence shown here is derived from an EMBL/GenBank/DDBJ whole genome shotgun (WGS) entry which is preliminary data.</text>
</comment>
<dbReference type="Proteomes" id="UP000075635">
    <property type="component" value="Unassembled WGS sequence"/>
</dbReference>
<dbReference type="EMBL" id="JEMB01000645">
    <property type="protein sequence ID" value="KYF95384.1"/>
    <property type="molecule type" value="Genomic_DNA"/>
</dbReference>
<gene>
    <name evidence="1" type="ORF">BE17_12195</name>
</gene>
<protein>
    <submittedName>
        <fullName evidence="1">Uncharacterized protein</fullName>
    </submittedName>
</protein>
<proteinExistence type="predicted"/>